<gene>
    <name evidence="10" type="ORF">OsI_21323</name>
</gene>
<feature type="region of interest" description="Disordered" evidence="7">
    <location>
        <begin position="143"/>
        <end position="209"/>
    </location>
</feature>
<dbReference type="GO" id="GO:0000977">
    <property type="term" value="F:RNA polymerase II transcription regulatory region sequence-specific DNA binding"/>
    <property type="evidence" value="ECO:0007669"/>
    <property type="project" value="InterPro"/>
</dbReference>
<feature type="coiled-coil region" evidence="6">
    <location>
        <begin position="364"/>
        <end position="391"/>
    </location>
</feature>
<keyword evidence="4" id="KW-0804">Transcription</keyword>
<dbReference type="Gene3D" id="3.40.1810.10">
    <property type="entry name" value="Transcription factor, MADS-box"/>
    <property type="match status" value="1"/>
</dbReference>
<evidence type="ECO:0000256" key="3">
    <source>
        <dbReference type="ARBA" id="ARBA00023125"/>
    </source>
</evidence>
<dbReference type="GO" id="GO:0005634">
    <property type="term" value="C:nucleus"/>
    <property type="evidence" value="ECO:0007669"/>
    <property type="project" value="UniProtKB-SubCell"/>
</dbReference>
<feature type="domain" description="K-box" evidence="9">
    <location>
        <begin position="294"/>
        <end position="400"/>
    </location>
</feature>
<evidence type="ECO:0000256" key="6">
    <source>
        <dbReference type="SAM" id="Coils"/>
    </source>
</evidence>
<dbReference type="PROSITE" id="PS50066">
    <property type="entry name" value="MADS_BOX_2"/>
    <property type="match status" value="1"/>
</dbReference>
<comment type="subcellular location">
    <subcellularLocation>
        <location evidence="1">Nucleus</location>
    </subcellularLocation>
</comment>
<reference evidence="10 11" key="1">
    <citation type="journal article" date="2005" name="PLoS Biol.">
        <title>The genomes of Oryza sativa: a history of duplications.</title>
        <authorList>
            <person name="Yu J."/>
            <person name="Wang J."/>
            <person name="Lin W."/>
            <person name="Li S."/>
            <person name="Li H."/>
            <person name="Zhou J."/>
            <person name="Ni P."/>
            <person name="Dong W."/>
            <person name="Hu S."/>
            <person name="Zeng C."/>
            <person name="Zhang J."/>
            <person name="Zhang Y."/>
            <person name="Li R."/>
            <person name="Xu Z."/>
            <person name="Li S."/>
            <person name="Li X."/>
            <person name="Zheng H."/>
            <person name="Cong L."/>
            <person name="Lin L."/>
            <person name="Yin J."/>
            <person name="Geng J."/>
            <person name="Li G."/>
            <person name="Shi J."/>
            <person name="Liu J."/>
            <person name="Lv H."/>
            <person name="Li J."/>
            <person name="Wang J."/>
            <person name="Deng Y."/>
            <person name="Ran L."/>
            <person name="Shi X."/>
            <person name="Wang X."/>
            <person name="Wu Q."/>
            <person name="Li C."/>
            <person name="Ren X."/>
            <person name="Wang J."/>
            <person name="Wang X."/>
            <person name="Li D."/>
            <person name="Liu D."/>
            <person name="Zhang X."/>
            <person name="Ji Z."/>
            <person name="Zhao W."/>
            <person name="Sun Y."/>
            <person name="Zhang Z."/>
            <person name="Bao J."/>
            <person name="Han Y."/>
            <person name="Dong L."/>
            <person name="Ji J."/>
            <person name="Chen P."/>
            <person name="Wu S."/>
            <person name="Liu J."/>
            <person name="Xiao Y."/>
            <person name="Bu D."/>
            <person name="Tan J."/>
            <person name="Yang L."/>
            <person name="Ye C."/>
            <person name="Zhang J."/>
            <person name="Xu J."/>
            <person name="Zhou Y."/>
            <person name="Yu Y."/>
            <person name="Zhang B."/>
            <person name="Zhuang S."/>
            <person name="Wei H."/>
            <person name="Liu B."/>
            <person name="Lei M."/>
            <person name="Yu H."/>
            <person name="Li Y."/>
            <person name="Xu H."/>
            <person name="Wei S."/>
            <person name="He X."/>
            <person name="Fang L."/>
            <person name="Zhang Z."/>
            <person name="Zhang Y."/>
            <person name="Huang X."/>
            <person name="Su Z."/>
            <person name="Tong W."/>
            <person name="Li J."/>
            <person name="Tong Z."/>
            <person name="Li S."/>
            <person name="Ye J."/>
            <person name="Wang L."/>
            <person name="Fang L."/>
            <person name="Lei T."/>
            <person name="Chen C."/>
            <person name="Chen H."/>
            <person name="Xu Z."/>
            <person name="Li H."/>
            <person name="Huang H."/>
            <person name="Zhang F."/>
            <person name="Xu H."/>
            <person name="Li N."/>
            <person name="Zhao C."/>
            <person name="Li S."/>
            <person name="Dong L."/>
            <person name="Huang Y."/>
            <person name="Li L."/>
            <person name="Xi Y."/>
            <person name="Qi Q."/>
            <person name="Li W."/>
            <person name="Zhang B."/>
            <person name="Hu W."/>
            <person name="Zhang Y."/>
            <person name="Tian X."/>
            <person name="Jiao Y."/>
            <person name="Liang X."/>
            <person name="Jin J."/>
            <person name="Gao L."/>
            <person name="Zheng W."/>
            <person name="Hao B."/>
            <person name="Liu S."/>
            <person name="Wang W."/>
            <person name="Yuan L."/>
            <person name="Cao M."/>
            <person name="McDermott J."/>
            <person name="Samudrala R."/>
            <person name="Wang J."/>
            <person name="Wong G.K."/>
            <person name="Yang H."/>
        </authorList>
    </citation>
    <scope>NUCLEOTIDE SEQUENCE [LARGE SCALE GENOMIC DNA]</scope>
    <source>
        <strain evidence="11">cv. 93-11</strain>
    </source>
</reference>
<feature type="compositionally biased region" description="Basic residues" evidence="7">
    <location>
        <begin position="180"/>
        <end position="189"/>
    </location>
</feature>
<evidence type="ECO:0000256" key="4">
    <source>
        <dbReference type="ARBA" id="ARBA00023163"/>
    </source>
</evidence>
<accession>A2Y8E3</accession>
<evidence type="ECO:0000313" key="11">
    <source>
        <dbReference type="Proteomes" id="UP000007015"/>
    </source>
</evidence>
<evidence type="ECO:0000313" key="10">
    <source>
        <dbReference type="EMBL" id="EAY99353.1"/>
    </source>
</evidence>
<dbReference type="SUPFAM" id="SSF55455">
    <property type="entry name" value="SRF-like"/>
    <property type="match status" value="1"/>
</dbReference>
<dbReference type="EMBL" id="CM000131">
    <property type="protein sequence ID" value="EAY99353.1"/>
    <property type="molecule type" value="Genomic_DNA"/>
</dbReference>
<dbReference type="Proteomes" id="UP000007015">
    <property type="component" value="Chromosome 6"/>
</dbReference>
<evidence type="ECO:0000259" key="9">
    <source>
        <dbReference type="PROSITE" id="PS51297"/>
    </source>
</evidence>
<dbReference type="PANTHER" id="PTHR48019">
    <property type="entry name" value="SERUM RESPONSE FACTOR HOMOLOG"/>
    <property type="match status" value="1"/>
</dbReference>
<evidence type="ECO:0000256" key="7">
    <source>
        <dbReference type="SAM" id="MobiDB-lite"/>
    </source>
</evidence>
<feature type="compositionally biased region" description="Gly residues" evidence="7">
    <location>
        <begin position="168"/>
        <end position="179"/>
    </location>
</feature>
<protein>
    <recommendedName>
        <fullName evidence="12">MADS-box domain-containing protein</fullName>
    </recommendedName>
</protein>
<dbReference type="AlphaFoldDB" id="A2Y8E3"/>
<proteinExistence type="predicted"/>
<evidence type="ECO:0000256" key="2">
    <source>
        <dbReference type="ARBA" id="ARBA00023015"/>
    </source>
</evidence>
<dbReference type="PROSITE" id="PS51297">
    <property type="entry name" value="K_BOX"/>
    <property type="match status" value="1"/>
</dbReference>
<evidence type="ECO:0000256" key="5">
    <source>
        <dbReference type="ARBA" id="ARBA00023242"/>
    </source>
</evidence>
<evidence type="ECO:0008006" key="12">
    <source>
        <dbReference type="Google" id="ProtNLM"/>
    </source>
</evidence>
<dbReference type="Pfam" id="PF00319">
    <property type="entry name" value="SRF-TF"/>
    <property type="match status" value="1"/>
</dbReference>
<name>A2Y8E3_ORYSI</name>
<dbReference type="InterPro" id="IPR036879">
    <property type="entry name" value="TF_MADSbox_sf"/>
</dbReference>
<keyword evidence="2" id="KW-0805">Transcription regulation</keyword>
<dbReference type="InterPro" id="IPR050142">
    <property type="entry name" value="MADS-box/MEF2_TF"/>
</dbReference>
<dbReference type="InterPro" id="IPR002487">
    <property type="entry name" value="TF_Kbox"/>
</dbReference>
<dbReference type="GO" id="GO:0046983">
    <property type="term" value="F:protein dimerization activity"/>
    <property type="evidence" value="ECO:0007669"/>
    <property type="project" value="InterPro"/>
</dbReference>
<dbReference type="Pfam" id="PF01486">
    <property type="entry name" value="K-box"/>
    <property type="match status" value="1"/>
</dbReference>
<evidence type="ECO:0000259" key="8">
    <source>
        <dbReference type="PROSITE" id="PS50066"/>
    </source>
</evidence>
<keyword evidence="5" id="KW-0539">Nucleus</keyword>
<dbReference type="GO" id="GO:0003700">
    <property type="term" value="F:DNA-binding transcription factor activity"/>
    <property type="evidence" value="ECO:0007669"/>
    <property type="project" value="InterPro"/>
</dbReference>
<organism evidence="10 11">
    <name type="scientific">Oryza sativa subsp. indica</name>
    <name type="common">Rice</name>
    <dbReference type="NCBI Taxonomy" id="39946"/>
    <lineage>
        <taxon>Eukaryota</taxon>
        <taxon>Viridiplantae</taxon>
        <taxon>Streptophyta</taxon>
        <taxon>Embryophyta</taxon>
        <taxon>Tracheophyta</taxon>
        <taxon>Spermatophyta</taxon>
        <taxon>Magnoliopsida</taxon>
        <taxon>Liliopsida</taxon>
        <taxon>Poales</taxon>
        <taxon>Poaceae</taxon>
        <taxon>BOP clade</taxon>
        <taxon>Oryzoideae</taxon>
        <taxon>Oryzeae</taxon>
        <taxon>Oryzinae</taxon>
        <taxon>Oryza</taxon>
        <taxon>Oryza sativa</taxon>
    </lineage>
</organism>
<keyword evidence="6" id="KW-0175">Coiled coil</keyword>
<keyword evidence="11" id="KW-1185">Reference proteome</keyword>
<dbReference type="CDD" id="cd00265">
    <property type="entry name" value="MADS_MEF2_like"/>
    <property type="match status" value="1"/>
</dbReference>
<dbReference type="InterPro" id="IPR033896">
    <property type="entry name" value="MEF2-like_N"/>
</dbReference>
<dbReference type="HOGENOM" id="CLU_053053_1_0_1"/>
<keyword evidence="3" id="KW-0238">DNA-binding</keyword>
<dbReference type="InterPro" id="IPR002100">
    <property type="entry name" value="TF_MADSbox"/>
</dbReference>
<dbReference type="PRINTS" id="PR00404">
    <property type="entry name" value="MADSDOMAIN"/>
</dbReference>
<dbReference type="SMART" id="SM00432">
    <property type="entry name" value="MADS"/>
    <property type="match status" value="1"/>
</dbReference>
<dbReference type="Gramene" id="BGIOSGA022154-TA">
    <property type="protein sequence ID" value="BGIOSGA022154-PA"/>
    <property type="gene ID" value="BGIOSGA022154"/>
</dbReference>
<sequence length="426" mass="46326">MRRIEDTTRRQVTFSKRRKGLLKKASELSVLCDAEVALLVFSPRGRFFHFASAPSHGYLLVVIKEGQLLAGGGRPVAATLGTAVAAAPGTTVMGTEALGHRQWRGGGRLDDAAVLQATKPGRRRWRCGWQSMGRAAALRATAPDTDDGGIVSGGWGGRRRGGRRRQDAGGGGVVGGRWGGWRHSKRRRQDIRGGGVVVNDGEDGGAAGDGVRMSAVEAWWADEGKGGGAAGDGAKMLAMEAWWGAAPGRRRWSRGGRMTGRAAPGHRRLEGTIDRYISHTQEAPANKKPRELTVKNMKSQSETLAMEIDTVEAYTRKMQGENLESCSLQELHGLEMQMEKSLSSIRLQKASKWSQCAIYVVAVQKKLMDKISQLQQQEKILSEENALLLDQGKVQHAPIGAPAREMNQNQHVQDIDVDTELVIGRR</sequence>
<dbReference type="GO" id="GO:0045944">
    <property type="term" value="P:positive regulation of transcription by RNA polymerase II"/>
    <property type="evidence" value="ECO:0007669"/>
    <property type="project" value="InterPro"/>
</dbReference>
<evidence type="ECO:0000256" key="1">
    <source>
        <dbReference type="ARBA" id="ARBA00004123"/>
    </source>
</evidence>
<feature type="domain" description="MADS-box" evidence="8">
    <location>
        <begin position="1"/>
        <end position="54"/>
    </location>
</feature>